<sequence length="95" mass="11058">MYAVEMFFSEEIEDYVRQIWYSLAEENLDSSLISIKEIKPHITLATYESLQLESFKKQFISFIEKFEPIDVNFVTLGTFPATGACFLIPTMTEEL</sequence>
<dbReference type="EMBL" id="JAAKDE010000069">
    <property type="protein sequence ID" value="MBA2134152.1"/>
    <property type="molecule type" value="Genomic_DNA"/>
</dbReference>
<dbReference type="AlphaFoldDB" id="A0A8J6I4P7"/>
<proteinExistence type="predicted"/>
<keyword evidence="2" id="KW-1185">Reference proteome</keyword>
<dbReference type="PANTHER" id="PTHR36039:SF2">
    <property type="entry name" value="RNA LIGASE_CYCLIC NUCLEOTIDE PHOSPHODIESTERASE FAMILY PROTEIN"/>
    <property type="match status" value="1"/>
</dbReference>
<dbReference type="Proteomes" id="UP000657177">
    <property type="component" value="Unassembled WGS sequence"/>
</dbReference>
<gene>
    <name evidence="1" type="ORF">G5B42_11505</name>
</gene>
<dbReference type="SUPFAM" id="SSF55144">
    <property type="entry name" value="LigT-like"/>
    <property type="match status" value="1"/>
</dbReference>
<accession>A0A8J6I4P7</accession>
<evidence type="ECO:0000313" key="1">
    <source>
        <dbReference type="EMBL" id="MBA2134152.1"/>
    </source>
</evidence>
<name>A0A8J6I4P7_9FIRM</name>
<evidence type="ECO:0008006" key="3">
    <source>
        <dbReference type="Google" id="ProtNLM"/>
    </source>
</evidence>
<dbReference type="InterPro" id="IPR009097">
    <property type="entry name" value="Cyclic_Pdiesterase"/>
</dbReference>
<reference evidence="1" key="1">
    <citation type="submission" date="2020-06" db="EMBL/GenBank/DDBJ databases">
        <title>Novel chitinolytic bacterium.</title>
        <authorList>
            <person name="Ungkulpasvich U."/>
            <person name="Kosugi A."/>
            <person name="Uke A."/>
        </authorList>
    </citation>
    <scope>NUCLEOTIDE SEQUENCE</scope>
    <source>
        <strain evidence="1">UUS1-1</strain>
    </source>
</reference>
<evidence type="ECO:0000313" key="2">
    <source>
        <dbReference type="Proteomes" id="UP000657177"/>
    </source>
</evidence>
<dbReference type="PANTHER" id="PTHR36039">
    <property type="match status" value="1"/>
</dbReference>
<dbReference type="Gene3D" id="3.90.1140.10">
    <property type="entry name" value="Cyclic phosphodiesterase"/>
    <property type="match status" value="1"/>
</dbReference>
<comment type="caution">
    <text evidence="1">The sequence shown here is derived from an EMBL/GenBank/DDBJ whole genome shotgun (WGS) entry which is preliminary data.</text>
</comment>
<protein>
    <recommendedName>
        <fullName evidence="3">2'-5' RNA ligase superfamily protein</fullName>
    </recommendedName>
</protein>
<organism evidence="1 2">
    <name type="scientific">Capillibacterium thermochitinicola</name>
    <dbReference type="NCBI Taxonomy" id="2699427"/>
    <lineage>
        <taxon>Bacteria</taxon>
        <taxon>Bacillati</taxon>
        <taxon>Bacillota</taxon>
        <taxon>Capillibacterium</taxon>
    </lineage>
</organism>